<evidence type="ECO:0000256" key="2">
    <source>
        <dbReference type="ARBA" id="ARBA00022475"/>
    </source>
</evidence>
<sequence>MSVPKRYLFAAVIAAGLIGLTFVIPSFTSYQLATVCAYLCGIAGLTLLTGAGGQLSLGQAALMAAGAYSYALSANTMSDAGVEGPLLLVLPLLAAVLGAALLGLVIGLAAGRLHGPYLAGFTMALVVALPAVTSTFSAVLGGDQGLWITVEKRPTSLRGTVSNEAWQAWLAVICAVLVLTVLANLLHGRFGRELRAVRDNSVAAALAGINPARTKVTAFVVSSAAAGMGGGLLAYTTQSASPGAYSLVFSLFLLMAAVVGGIGSLTGAVWGALLLVALPHLISSATARLALPADLAQRLDGNLSVAIFGLVLILVILLAPQGIQGLLLKLRRRPGAGSARSSAPSSAPAAAAADQLPAPSLPLSDRHQSAELPATQKGQ</sequence>
<dbReference type="EMBL" id="CP094984">
    <property type="protein sequence ID" value="UON91189.1"/>
    <property type="molecule type" value="Genomic_DNA"/>
</dbReference>
<feature type="transmembrane region" description="Helical" evidence="7">
    <location>
        <begin position="7"/>
        <end position="24"/>
    </location>
</feature>
<dbReference type="RefSeq" id="WP_227929480.1">
    <property type="nucleotide sequence ID" value="NZ_CP094984.1"/>
</dbReference>
<evidence type="ECO:0000256" key="1">
    <source>
        <dbReference type="ARBA" id="ARBA00004651"/>
    </source>
</evidence>
<feature type="transmembrane region" description="Helical" evidence="7">
    <location>
        <begin position="166"/>
        <end position="186"/>
    </location>
</feature>
<dbReference type="InterPro" id="IPR043428">
    <property type="entry name" value="LivM-like"/>
</dbReference>
<evidence type="ECO:0000313" key="10">
    <source>
        <dbReference type="Proteomes" id="UP000829758"/>
    </source>
</evidence>
<dbReference type="GO" id="GO:0015658">
    <property type="term" value="F:branched-chain amino acid transmembrane transporter activity"/>
    <property type="evidence" value="ECO:0007669"/>
    <property type="project" value="InterPro"/>
</dbReference>
<feature type="transmembrane region" description="Helical" evidence="7">
    <location>
        <begin position="86"/>
        <end position="110"/>
    </location>
</feature>
<feature type="transmembrane region" description="Helical" evidence="7">
    <location>
        <begin position="30"/>
        <end position="48"/>
    </location>
</feature>
<feature type="transmembrane region" description="Helical" evidence="7">
    <location>
        <begin position="243"/>
        <end position="262"/>
    </location>
</feature>
<dbReference type="CDD" id="cd06581">
    <property type="entry name" value="TM_PBP1_LivM_like"/>
    <property type="match status" value="1"/>
</dbReference>
<proteinExistence type="predicted"/>
<dbReference type="AlphaFoldDB" id="A0A9X1MAA9"/>
<feature type="transmembrane region" description="Helical" evidence="7">
    <location>
        <begin position="117"/>
        <end position="140"/>
    </location>
</feature>
<evidence type="ECO:0000313" key="11">
    <source>
        <dbReference type="Proteomes" id="UP001155145"/>
    </source>
</evidence>
<dbReference type="PANTHER" id="PTHR30482:SF20">
    <property type="entry name" value="HIGH-AFFINITY BRANCHED-CHAIN AMINO ACID TRANSPORT SYSTEM PERMEASE PROTEIN LIVM"/>
    <property type="match status" value="1"/>
</dbReference>
<dbReference type="Proteomes" id="UP000829758">
    <property type="component" value="Chromosome"/>
</dbReference>
<keyword evidence="5 7" id="KW-0472">Membrane</keyword>
<reference evidence="8" key="1">
    <citation type="submission" date="2021-10" db="EMBL/GenBank/DDBJ databases">
        <title>Novel species in genus Arthrobacter.</title>
        <authorList>
            <person name="Liu Y."/>
        </authorList>
    </citation>
    <scope>NUCLEOTIDE SEQUENCE</scope>
    <source>
        <strain evidence="8">Zg-Y462</strain>
        <strain evidence="10">zg-Y462</strain>
    </source>
</reference>
<dbReference type="PANTHER" id="PTHR30482">
    <property type="entry name" value="HIGH-AFFINITY BRANCHED-CHAIN AMINO ACID TRANSPORT SYSTEM PERMEASE"/>
    <property type="match status" value="1"/>
</dbReference>
<comment type="subcellular location">
    <subcellularLocation>
        <location evidence="1">Cell membrane</location>
        <topology evidence="1">Multi-pass membrane protein</topology>
    </subcellularLocation>
</comment>
<feature type="transmembrane region" description="Helical" evidence="7">
    <location>
        <begin position="269"/>
        <end position="291"/>
    </location>
</feature>
<dbReference type="InterPro" id="IPR001851">
    <property type="entry name" value="ABC_transp_permease"/>
</dbReference>
<feature type="transmembrane region" description="Helical" evidence="7">
    <location>
        <begin position="216"/>
        <end position="237"/>
    </location>
</feature>
<evidence type="ECO:0000313" key="9">
    <source>
        <dbReference type="EMBL" id="UON91189.1"/>
    </source>
</evidence>
<feature type="transmembrane region" description="Helical" evidence="7">
    <location>
        <begin position="303"/>
        <end position="323"/>
    </location>
</feature>
<evidence type="ECO:0000256" key="6">
    <source>
        <dbReference type="SAM" id="MobiDB-lite"/>
    </source>
</evidence>
<keyword evidence="3 7" id="KW-0812">Transmembrane</keyword>
<evidence type="ECO:0000256" key="5">
    <source>
        <dbReference type="ARBA" id="ARBA00023136"/>
    </source>
</evidence>
<feature type="region of interest" description="Disordered" evidence="6">
    <location>
        <begin position="335"/>
        <end position="379"/>
    </location>
</feature>
<feature type="transmembrane region" description="Helical" evidence="7">
    <location>
        <begin position="55"/>
        <end position="74"/>
    </location>
</feature>
<dbReference type="Pfam" id="PF02653">
    <property type="entry name" value="BPD_transp_2"/>
    <property type="match status" value="1"/>
</dbReference>
<dbReference type="GO" id="GO:0005886">
    <property type="term" value="C:plasma membrane"/>
    <property type="evidence" value="ECO:0007669"/>
    <property type="project" value="UniProtKB-SubCell"/>
</dbReference>
<evidence type="ECO:0000256" key="4">
    <source>
        <dbReference type="ARBA" id="ARBA00022989"/>
    </source>
</evidence>
<dbReference type="Proteomes" id="UP001155145">
    <property type="component" value="Unassembled WGS sequence"/>
</dbReference>
<dbReference type="EMBL" id="JAJFZT010000009">
    <property type="protein sequence ID" value="MCC3273812.1"/>
    <property type="molecule type" value="Genomic_DNA"/>
</dbReference>
<name>A0A9X1MAA9_9MICC</name>
<evidence type="ECO:0000313" key="8">
    <source>
        <dbReference type="EMBL" id="MCC3273812.1"/>
    </source>
</evidence>
<keyword evidence="10" id="KW-1185">Reference proteome</keyword>
<protein>
    <submittedName>
        <fullName evidence="8">Branched-chain amino acid ABC transporter permease</fullName>
    </submittedName>
</protein>
<gene>
    <name evidence="8" type="ORF">LJ755_13870</name>
    <name evidence="9" type="ORF">MUK71_11280</name>
</gene>
<accession>A0A9X1MAA9</accession>
<organism evidence="8 11">
    <name type="scientific">Arthrobacter zhangbolii</name>
    <dbReference type="NCBI Taxonomy" id="2886936"/>
    <lineage>
        <taxon>Bacteria</taxon>
        <taxon>Bacillati</taxon>
        <taxon>Actinomycetota</taxon>
        <taxon>Actinomycetes</taxon>
        <taxon>Micrococcales</taxon>
        <taxon>Micrococcaceae</taxon>
        <taxon>Arthrobacter</taxon>
    </lineage>
</organism>
<evidence type="ECO:0000256" key="3">
    <source>
        <dbReference type="ARBA" id="ARBA00022692"/>
    </source>
</evidence>
<evidence type="ECO:0000256" key="7">
    <source>
        <dbReference type="SAM" id="Phobius"/>
    </source>
</evidence>
<keyword evidence="2" id="KW-1003">Cell membrane</keyword>
<feature type="compositionally biased region" description="Low complexity" evidence="6">
    <location>
        <begin position="335"/>
        <end position="363"/>
    </location>
</feature>
<keyword evidence="4 7" id="KW-1133">Transmembrane helix</keyword>